<proteinExistence type="predicted"/>
<evidence type="ECO:0000313" key="1">
    <source>
        <dbReference type="EMBL" id="WYY06128.1"/>
    </source>
</evidence>
<name>A0ABZ2TXR1_9ACTN</name>
<organism evidence="1 2">
    <name type="scientific">Gordonia hydrophobica</name>
    <dbReference type="NCBI Taxonomy" id="40516"/>
    <lineage>
        <taxon>Bacteria</taxon>
        <taxon>Bacillati</taxon>
        <taxon>Actinomycetota</taxon>
        <taxon>Actinomycetes</taxon>
        <taxon>Mycobacteriales</taxon>
        <taxon>Gordoniaceae</taxon>
        <taxon>Gordonia</taxon>
    </lineage>
</organism>
<reference evidence="1 2" key="1">
    <citation type="journal article" date="2023" name="Virus Evol.">
        <title>Computational host range prediction-The good, the bad, and the ugly.</title>
        <authorList>
            <person name="Howell A.A."/>
            <person name="Versoza C.J."/>
            <person name="Pfeifer S.P."/>
        </authorList>
    </citation>
    <scope>NUCLEOTIDE SEQUENCE [LARGE SCALE GENOMIC DNA]</scope>
    <source>
        <strain evidence="1 2">1610/1b</strain>
    </source>
</reference>
<protein>
    <recommendedName>
        <fullName evidence="3">Restriction endonuclease</fullName>
    </recommendedName>
</protein>
<dbReference type="Proteomes" id="UP001479933">
    <property type="component" value="Chromosome"/>
</dbReference>
<gene>
    <name evidence="1" type="ORF">RVF87_13710</name>
</gene>
<evidence type="ECO:0008006" key="3">
    <source>
        <dbReference type="Google" id="ProtNLM"/>
    </source>
</evidence>
<dbReference type="RefSeq" id="WP_244885284.1">
    <property type="nucleotide sequence ID" value="NZ_CP136137.1"/>
</dbReference>
<accession>A0ABZ2TXR1</accession>
<sequence length="336" mass="36834">MEAAIEEKLSLYDPPATADSNLFYTPAELEALLRAELVGRTELAGLAVKTRAVLAKSMVCSTLGYVPPKSFKRVNPRLPHPAVDVYAQQADNLQIWNEEVDAERRYVILVLDESQILDVRVIPGADLAQFDKTGKLTSKFQASRIADTGSKLVSETDTENFVARLAPTSQADTSGSPISQPHAGSVLPVREVYERLVEMVGSTYSDPGIVQERNRGTVVHREACERLGVGGFADNGQFPDILSQLVEVKLQLARTVDLGLELPDSDTPLASANGLLEVRDVRYAIFYGTRDGVEFTIDSLVVVTGADFFEEFRQFGGLTSNKKLQLRLPASFWSGR</sequence>
<evidence type="ECO:0000313" key="2">
    <source>
        <dbReference type="Proteomes" id="UP001479933"/>
    </source>
</evidence>
<dbReference type="EMBL" id="CP136137">
    <property type="protein sequence ID" value="WYY06128.1"/>
    <property type="molecule type" value="Genomic_DNA"/>
</dbReference>
<keyword evidence="2" id="KW-1185">Reference proteome</keyword>